<name>A0ACC0AT21_CATRO</name>
<dbReference type="EMBL" id="CM044705">
    <property type="protein sequence ID" value="KAI5664152.1"/>
    <property type="molecule type" value="Genomic_DNA"/>
</dbReference>
<reference evidence="2" key="1">
    <citation type="journal article" date="2023" name="Nat. Plants">
        <title>Single-cell RNA sequencing provides a high-resolution roadmap for understanding the multicellular compartmentation of specialized metabolism.</title>
        <authorList>
            <person name="Sun S."/>
            <person name="Shen X."/>
            <person name="Li Y."/>
            <person name="Li Y."/>
            <person name="Wang S."/>
            <person name="Li R."/>
            <person name="Zhang H."/>
            <person name="Shen G."/>
            <person name="Guo B."/>
            <person name="Wei J."/>
            <person name="Xu J."/>
            <person name="St-Pierre B."/>
            <person name="Chen S."/>
            <person name="Sun C."/>
        </authorList>
    </citation>
    <scope>NUCLEOTIDE SEQUENCE [LARGE SCALE GENOMIC DNA]</scope>
</reference>
<comment type="caution">
    <text evidence="1">The sequence shown here is derived from an EMBL/GenBank/DDBJ whole genome shotgun (WGS) entry which is preliminary data.</text>
</comment>
<protein>
    <submittedName>
        <fullName evidence="1">Uncharacterized protein</fullName>
    </submittedName>
</protein>
<organism evidence="1 2">
    <name type="scientific">Catharanthus roseus</name>
    <name type="common">Madagascar periwinkle</name>
    <name type="synonym">Vinca rosea</name>
    <dbReference type="NCBI Taxonomy" id="4058"/>
    <lineage>
        <taxon>Eukaryota</taxon>
        <taxon>Viridiplantae</taxon>
        <taxon>Streptophyta</taxon>
        <taxon>Embryophyta</taxon>
        <taxon>Tracheophyta</taxon>
        <taxon>Spermatophyta</taxon>
        <taxon>Magnoliopsida</taxon>
        <taxon>eudicotyledons</taxon>
        <taxon>Gunneridae</taxon>
        <taxon>Pentapetalae</taxon>
        <taxon>asterids</taxon>
        <taxon>lamiids</taxon>
        <taxon>Gentianales</taxon>
        <taxon>Apocynaceae</taxon>
        <taxon>Rauvolfioideae</taxon>
        <taxon>Vinceae</taxon>
        <taxon>Catharanthinae</taxon>
        <taxon>Catharanthus</taxon>
    </lineage>
</organism>
<sequence>MKSKNSSKKTSQIFLHIQISSRTLWKKFFVSSVYGMHSVVYRRPLWQSLYNFGSSLIQPWLVLGDFNIALNADDRRGLTNVSSYEVHDFMDCYVDLGLVDANYTSSHFTRTNNVTCSMIDRAMCDNAWLTKDLNATTKFLPPGCISDHSPLPFMFFNMWAEHDEFHKIVEGNGTITVQDVEERTEQEHFNHISVKVETARADKKRVQMELHDNLMDETLKAQVTDLQAKAAFFIDAERKFLTQKTKCEILLKSDKSTKLFHSLVKRNSKKNFIAALTKEGGTSTTSFNEVQEELLMYYGNLLGTRQDIGGGLEYTLLLETARGARSKGLKEME</sequence>
<evidence type="ECO:0000313" key="2">
    <source>
        <dbReference type="Proteomes" id="UP001060085"/>
    </source>
</evidence>
<dbReference type="Proteomes" id="UP001060085">
    <property type="component" value="Linkage Group LG05"/>
</dbReference>
<keyword evidence="2" id="KW-1185">Reference proteome</keyword>
<proteinExistence type="predicted"/>
<gene>
    <name evidence="1" type="ORF">M9H77_23475</name>
</gene>
<evidence type="ECO:0000313" key="1">
    <source>
        <dbReference type="EMBL" id="KAI5664152.1"/>
    </source>
</evidence>
<accession>A0ACC0AT21</accession>